<keyword evidence="3" id="KW-1185">Reference proteome</keyword>
<evidence type="ECO:0000256" key="1">
    <source>
        <dbReference type="SAM" id="Phobius"/>
    </source>
</evidence>
<dbReference type="Proteomes" id="UP000199029">
    <property type="component" value="Unassembled WGS sequence"/>
</dbReference>
<feature type="transmembrane region" description="Helical" evidence="1">
    <location>
        <begin position="235"/>
        <end position="253"/>
    </location>
</feature>
<feature type="transmembrane region" description="Helical" evidence="1">
    <location>
        <begin position="33"/>
        <end position="54"/>
    </location>
</feature>
<organism evidence="2 3">
    <name type="scientific">Hymenobacter arizonensis</name>
    <name type="common">Siccationidurans arizonensis</name>
    <dbReference type="NCBI Taxonomy" id="1227077"/>
    <lineage>
        <taxon>Bacteria</taxon>
        <taxon>Pseudomonadati</taxon>
        <taxon>Bacteroidota</taxon>
        <taxon>Cytophagia</taxon>
        <taxon>Cytophagales</taxon>
        <taxon>Hymenobacteraceae</taxon>
        <taxon>Hymenobacter</taxon>
    </lineage>
</organism>
<name>A0A1I5TEG1_HYMAR</name>
<reference evidence="3" key="1">
    <citation type="submission" date="2016-10" db="EMBL/GenBank/DDBJ databases">
        <authorList>
            <person name="Varghese N."/>
            <person name="Submissions S."/>
        </authorList>
    </citation>
    <scope>NUCLEOTIDE SEQUENCE [LARGE SCALE GENOMIC DNA]</scope>
    <source>
        <strain evidence="3">OR362-8,ATCC BAA-1266,JCM 13504</strain>
    </source>
</reference>
<accession>A0A1I5TEG1</accession>
<gene>
    <name evidence="2" type="ORF">SAMN04515668_0427</name>
</gene>
<feature type="transmembrane region" description="Helical" evidence="1">
    <location>
        <begin position="154"/>
        <end position="176"/>
    </location>
</feature>
<keyword evidence="1" id="KW-0812">Transmembrane</keyword>
<dbReference type="AlphaFoldDB" id="A0A1I5TEG1"/>
<feature type="transmembrane region" description="Helical" evidence="1">
    <location>
        <begin position="211"/>
        <end position="229"/>
    </location>
</feature>
<dbReference type="EMBL" id="FOXS01000001">
    <property type="protein sequence ID" value="SFP81077.1"/>
    <property type="molecule type" value="Genomic_DNA"/>
</dbReference>
<protein>
    <recommendedName>
        <fullName evidence="4">Glycosyltransferase RgtA/B/C/D-like domain-containing protein</fullName>
    </recommendedName>
</protein>
<keyword evidence="1" id="KW-1133">Transmembrane helix</keyword>
<evidence type="ECO:0000313" key="2">
    <source>
        <dbReference type="EMBL" id="SFP81077.1"/>
    </source>
</evidence>
<keyword evidence="1" id="KW-0472">Membrane</keyword>
<feature type="transmembrane region" description="Helical" evidence="1">
    <location>
        <begin position="378"/>
        <end position="399"/>
    </location>
</feature>
<feature type="transmembrane region" description="Helical" evidence="1">
    <location>
        <begin position="414"/>
        <end position="432"/>
    </location>
</feature>
<evidence type="ECO:0000313" key="3">
    <source>
        <dbReference type="Proteomes" id="UP000199029"/>
    </source>
</evidence>
<dbReference type="OrthoDB" id="876946at2"/>
<dbReference type="RefSeq" id="WP_092668477.1">
    <property type="nucleotide sequence ID" value="NZ_FOXS01000001.1"/>
</dbReference>
<evidence type="ECO:0008006" key="4">
    <source>
        <dbReference type="Google" id="ProtNLM"/>
    </source>
</evidence>
<feature type="transmembrane region" description="Helical" evidence="1">
    <location>
        <begin position="349"/>
        <end position="371"/>
    </location>
</feature>
<feature type="transmembrane region" description="Helical" evidence="1">
    <location>
        <begin position="260"/>
        <end position="279"/>
    </location>
</feature>
<dbReference type="STRING" id="1227077.SAMN04515668_0427"/>
<sequence length="443" mass="48611">MKLVLAVLLNAGLLALLLPWLIRQWHWAGAGWWRTIFAVGLALRVVVGVARSWVPKLDAQFMTYLSTQVTARLWSGPAEAASLLFGSVNVFRITHADGTGYDAVYQGLSNTWYLIKILALLNLASLETSWLNGLYLSLFAFVGCWQLVRKLAQVLPHTLPGAGVVAFLLWPSVWFWTTGISKEAALLGSGAWLTAQVLDLLYGDVAGRRQGWHWLGWGLLTAGLAYFHFKMRYFFAVPLLGVLAGVALGYWLQQLGLARYRWVQAGVMAAVLGLGIWLAPQLSTGFSANKFTNQVIKVYTFEVEHSVGKPHFEYPDLRPTLESMMAHAPLAVANVLTRPWLGESRQPTYIAAGLENAAILSLLVLAVVALARGRGGHLPFALGLGLVVFCLILAFLMGLTTPNLGSLNRYRSELVPFLLFLLLQNDYAAALLRRVGLAGPSRS</sequence>
<proteinExistence type="predicted"/>